<organism evidence="1 2">
    <name type="scientific">Algimonas porphyrae</name>
    <dbReference type="NCBI Taxonomy" id="1128113"/>
    <lineage>
        <taxon>Bacteria</taxon>
        <taxon>Pseudomonadati</taxon>
        <taxon>Pseudomonadota</taxon>
        <taxon>Alphaproteobacteria</taxon>
        <taxon>Maricaulales</taxon>
        <taxon>Robiginitomaculaceae</taxon>
        <taxon>Algimonas</taxon>
    </lineage>
</organism>
<accession>A0ABQ5V2N4</accession>
<sequence length="396" mass="43125">MTAGTAHYVGGFWLVPGTAGPDADYVRADRFSQNGVFVDSLAEPADRTVDLSGLFIIPPLADGHNHWIEGPWTDDAAQALLEQGVFYYKNPSSPVSSTNRYRAQYDRPDTIDVTFSLASLSVSGSHPEPLYQRLAPLYNIDPEALDGEAFYDVPDVETLEARWDTIIAAQPDFLKLIFLDIQRESPASPATLSVAVAERAIELAHAAGLRVSVHGVTAADFRTAAELGADDVVHLPGWELAFGLGGDHYRITPEDAARAAQGGLMLVTTASIAAGSGDEWRNADHPKSPLQTLQSDNLKTLRAAGLRLFIGVDTSLRPIDEVDYLRWLDFSDDASILRDWVRTGPDYIFPDRAIGRLQTGYEASFMALPCDPFAAFDCVRDPKHLEKQGTPIGAMP</sequence>
<reference evidence="1" key="1">
    <citation type="journal article" date="2014" name="Int. J. Syst. Evol. Microbiol.">
        <title>Complete genome of a new Firmicutes species belonging to the dominant human colonic microbiota ('Ruminococcus bicirculans') reveals two chromosomes and a selective capacity to utilize plant glucans.</title>
        <authorList>
            <consortium name="NISC Comparative Sequencing Program"/>
            <person name="Wegmann U."/>
            <person name="Louis P."/>
            <person name="Goesmann A."/>
            <person name="Henrissat B."/>
            <person name="Duncan S.H."/>
            <person name="Flint H.J."/>
        </authorList>
    </citation>
    <scope>NUCLEOTIDE SEQUENCE</scope>
    <source>
        <strain evidence="1">NBRC 108216</strain>
    </source>
</reference>
<dbReference type="InterPro" id="IPR032466">
    <property type="entry name" value="Metal_Hydrolase"/>
</dbReference>
<dbReference type="PANTHER" id="PTHR43135:SF3">
    <property type="entry name" value="ALPHA-D-RIBOSE 1-METHYLPHOSPHONATE 5-TRIPHOSPHATE DIPHOSPHATASE"/>
    <property type="match status" value="1"/>
</dbReference>
<dbReference type="InterPro" id="IPR051781">
    <property type="entry name" value="Metallo-dep_Hydrolase"/>
</dbReference>
<dbReference type="InterPro" id="IPR011059">
    <property type="entry name" value="Metal-dep_hydrolase_composite"/>
</dbReference>
<comment type="caution">
    <text evidence="1">The sequence shown here is derived from an EMBL/GenBank/DDBJ whole genome shotgun (WGS) entry which is preliminary data.</text>
</comment>
<evidence type="ECO:0000313" key="1">
    <source>
        <dbReference type="EMBL" id="GLQ21733.1"/>
    </source>
</evidence>
<gene>
    <name evidence="1" type="ORF">GCM10007854_26880</name>
</gene>
<dbReference type="PANTHER" id="PTHR43135">
    <property type="entry name" value="ALPHA-D-RIBOSE 1-METHYLPHOSPHONATE 5-TRIPHOSPHATE DIPHOSPHATASE"/>
    <property type="match status" value="1"/>
</dbReference>
<reference evidence="1" key="2">
    <citation type="submission" date="2023-01" db="EMBL/GenBank/DDBJ databases">
        <title>Draft genome sequence of Algimonas porphyrae strain NBRC 108216.</title>
        <authorList>
            <person name="Sun Q."/>
            <person name="Mori K."/>
        </authorList>
    </citation>
    <scope>NUCLEOTIDE SEQUENCE</scope>
    <source>
        <strain evidence="1">NBRC 108216</strain>
    </source>
</reference>
<evidence type="ECO:0008006" key="3">
    <source>
        <dbReference type="Google" id="ProtNLM"/>
    </source>
</evidence>
<dbReference type="Gene3D" id="2.30.40.10">
    <property type="entry name" value="Urease, subunit C, domain 1"/>
    <property type="match status" value="1"/>
</dbReference>
<protein>
    <recommendedName>
        <fullName evidence="3">Amidohydrolase family protein</fullName>
    </recommendedName>
</protein>
<dbReference type="SUPFAM" id="SSF51556">
    <property type="entry name" value="Metallo-dependent hydrolases"/>
    <property type="match status" value="1"/>
</dbReference>
<evidence type="ECO:0000313" key="2">
    <source>
        <dbReference type="Proteomes" id="UP001161390"/>
    </source>
</evidence>
<dbReference type="EMBL" id="BSNJ01000005">
    <property type="protein sequence ID" value="GLQ21733.1"/>
    <property type="molecule type" value="Genomic_DNA"/>
</dbReference>
<name>A0ABQ5V2N4_9PROT</name>
<keyword evidence="2" id="KW-1185">Reference proteome</keyword>
<dbReference type="Gene3D" id="3.20.20.140">
    <property type="entry name" value="Metal-dependent hydrolases"/>
    <property type="match status" value="1"/>
</dbReference>
<dbReference type="Proteomes" id="UP001161390">
    <property type="component" value="Unassembled WGS sequence"/>
</dbReference>
<proteinExistence type="predicted"/>